<organism evidence="2 3">
    <name type="scientific">Corynebacterium evansiae</name>
    <dbReference type="NCBI Taxonomy" id="2913499"/>
    <lineage>
        <taxon>Bacteria</taxon>
        <taxon>Bacillati</taxon>
        <taxon>Actinomycetota</taxon>
        <taxon>Actinomycetes</taxon>
        <taxon>Mycobacteriales</taxon>
        <taxon>Corynebacteriaceae</taxon>
        <taxon>Corynebacterium</taxon>
    </lineage>
</organism>
<keyword evidence="1" id="KW-1133">Transmembrane helix</keyword>
<evidence type="ECO:0000256" key="1">
    <source>
        <dbReference type="SAM" id="Phobius"/>
    </source>
</evidence>
<protein>
    <recommendedName>
        <fullName evidence="4">Secreted protein</fullName>
    </recommendedName>
</protein>
<dbReference type="RefSeq" id="WP_070487576.1">
    <property type="nucleotide sequence ID" value="NZ_JAKMUT010000002.1"/>
</dbReference>
<keyword evidence="1" id="KW-0472">Membrane</keyword>
<accession>A0A9X3LJN6</accession>
<keyword evidence="3" id="KW-1185">Reference proteome</keyword>
<name>A0A9X3LJN6_9CORY</name>
<evidence type="ECO:0008006" key="4">
    <source>
        <dbReference type="Google" id="ProtNLM"/>
    </source>
</evidence>
<dbReference type="AlphaFoldDB" id="A0A9X3LJN6"/>
<evidence type="ECO:0000313" key="3">
    <source>
        <dbReference type="Proteomes" id="UP001146469"/>
    </source>
</evidence>
<dbReference type="Proteomes" id="UP001146469">
    <property type="component" value="Unassembled WGS sequence"/>
</dbReference>
<evidence type="ECO:0000313" key="2">
    <source>
        <dbReference type="EMBL" id="MCZ9289142.1"/>
    </source>
</evidence>
<keyword evidence="1" id="KW-0812">Transmembrane</keyword>
<sequence>MITIPVWGFIVAVVLILAIVAGVWASGMASRLNRLHIRTDSARVSLEGALHSRSSVVATLQPELGQDVAHVNRVALRATDMGARSEAENELLSELDSQVWTNPNFLEASAKVDLAARFYNDAVSDTLSVRSRPLVRVLRLAGRAPLPEYYEALLSSPAPSEDSADNGGSAEG</sequence>
<comment type="caution">
    <text evidence="2">The sequence shown here is derived from an EMBL/GenBank/DDBJ whole genome shotgun (WGS) entry which is preliminary data.</text>
</comment>
<proteinExistence type="predicted"/>
<gene>
    <name evidence="2" type="ORF">L8V00_02795</name>
</gene>
<feature type="transmembrane region" description="Helical" evidence="1">
    <location>
        <begin position="6"/>
        <end position="25"/>
    </location>
</feature>
<dbReference type="EMBL" id="JAKMUT010000002">
    <property type="protein sequence ID" value="MCZ9289142.1"/>
    <property type="molecule type" value="Genomic_DNA"/>
</dbReference>
<reference evidence="2" key="1">
    <citation type="submission" date="2022-02" db="EMBL/GenBank/DDBJ databases">
        <title>Corynebacterium sp. from urogenital microbiome.</title>
        <authorList>
            <person name="Cappelli E.A."/>
            <person name="Ribeiro T.G."/>
            <person name="Peixe L."/>
        </authorList>
    </citation>
    <scope>NUCLEOTIDE SEQUENCE</scope>
    <source>
        <strain evidence="2">C8Ua_174</strain>
    </source>
</reference>